<sequence>MQVQGLQQHRGSALGTARRGSAASWRKRGPGRWGHRVSAAGAKTIWLQTSNKDAFQAGLESGAVSAFVFGPDPEQLALAGAWAGAARFQALLLDERGTLRAARGGGTGAVVGEVVRVDGPEGSRALEARVQALAVAAAAGLAGGGGSAGGEGGGEAEEGPALVVDARDWKIIPAENLVALAQRAPHAAAAAGEGGRGGGPAAPPLRLLATAGDAGEARLMLEALQAGTSGVLLRSEDPGEVRALSRYVERRAAEESAGASSGGLRYQAALVTAVRPLGMGDRACVDLACLLQPGEGLLVGSFARCLALVHSECDESDYIASRPFRVNAGPVHSYVAAPGGRTRYLSELASGAEVLVADAGGRIRTAMVGRVKIERRPLVLVELQTQPDGRRHSLMLQNAETVKLMGPVAGEDGEGKEQQQPGNGVGDAATTAAGMGAADNAAAAGAAAGAPVEGTSAAAPGAGAPGPARDRPSSGGNGGRSGGGGRGSAAGGRGWRTISVSALQPGDRVFVLLQAAARHTGIAIEEFIVEK</sequence>
<feature type="domain" description="3-dehydroquinate synthase N-terminal" evidence="4">
    <location>
        <begin position="157"/>
        <end position="185"/>
    </location>
</feature>
<organism evidence="6 7">
    <name type="scientific">Tetrabaena socialis</name>
    <dbReference type="NCBI Taxonomy" id="47790"/>
    <lineage>
        <taxon>Eukaryota</taxon>
        <taxon>Viridiplantae</taxon>
        <taxon>Chlorophyta</taxon>
        <taxon>core chlorophytes</taxon>
        <taxon>Chlorophyceae</taxon>
        <taxon>CS clade</taxon>
        <taxon>Chlamydomonadales</taxon>
        <taxon>Tetrabaenaceae</taxon>
        <taxon>Tetrabaena</taxon>
    </lineage>
</organism>
<feature type="region of interest" description="Disordered" evidence="3">
    <location>
        <begin position="407"/>
        <end position="431"/>
    </location>
</feature>
<keyword evidence="2" id="KW-0057">Aromatic amino acid biosynthesis</keyword>
<dbReference type="OrthoDB" id="3275at2759"/>
<feature type="region of interest" description="Disordered" evidence="3">
    <location>
        <begin position="1"/>
        <end position="35"/>
    </location>
</feature>
<gene>
    <name evidence="6" type="ORF">TSOC_005980</name>
</gene>
<comment type="caution">
    <text evidence="6">The sequence shown here is derived from an EMBL/GenBank/DDBJ whole genome shotgun (WGS) entry which is preliminary data.</text>
</comment>
<evidence type="ECO:0000259" key="5">
    <source>
        <dbReference type="Pfam" id="PF26558"/>
    </source>
</evidence>
<dbReference type="Pfam" id="PF26558">
    <property type="entry name" value="DHQS_2nd"/>
    <property type="match status" value="2"/>
</dbReference>
<feature type="compositionally biased region" description="Low complexity" evidence="3">
    <location>
        <begin position="457"/>
        <end position="467"/>
    </location>
</feature>
<feature type="domain" description="3-dehydroquinate synthase C-terminal" evidence="5">
    <location>
        <begin position="270"/>
        <end position="407"/>
    </location>
</feature>
<evidence type="ECO:0000256" key="2">
    <source>
        <dbReference type="ARBA" id="ARBA00023141"/>
    </source>
</evidence>
<evidence type="ECO:0000259" key="4">
    <source>
        <dbReference type="Pfam" id="PF01959"/>
    </source>
</evidence>
<dbReference type="InterPro" id="IPR056179">
    <property type="entry name" value="DHQS_C"/>
</dbReference>
<feature type="domain" description="3-dehydroquinate synthase N-terminal" evidence="4">
    <location>
        <begin position="206"/>
        <end position="248"/>
    </location>
</feature>
<name>A0A2J8A4V5_9CHLO</name>
<evidence type="ECO:0000313" key="7">
    <source>
        <dbReference type="Proteomes" id="UP000236333"/>
    </source>
</evidence>
<dbReference type="PANTHER" id="PTHR33563:SF1">
    <property type="entry name" value="3-DEHYDROQUINATE SYNTHASE"/>
    <property type="match status" value="1"/>
</dbReference>
<dbReference type="InterPro" id="IPR002812">
    <property type="entry name" value="DHQS"/>
</dbReference>
<evidence type="ECO:0000313" key="6">
    <source>
        <dbReference type="EMBL" id="PNH07549.1"/>
    </source>
</evidence>
<dbReference type="GO" id="GO:0008652">
    <property type="term" value="P:amino acid biosynthetic process"/>
    <property type="evidence" value="ECO:0007669"/>
    <property type="project" value="UniProtKB-KW"/>
</dbReference>
<dbReference type="InterPro" id="IPR030960">
    <property type="entry name" value="DHQS/DOIS_N"/>
</dbReference>
<accession>A0A2J8A4V5</accession>
<feature type="compositionally biased region" description="Gly residues" evidence="3">
    <location>
        <begin position="475"/>
        <end position="493"/>
    </location>
</feature>
<keyword evidence="1" id="KW-0028">Amino-acid biosynthesis</keyword>
<dbReference type="PANTHER" id="PTHR33563">
    <property type="match status" value="1"/>
</dbReference>
<feature type="compositionally biased region" description="Basic residues" evidence="3">
    <location>
        <begin position="25"/>
        <end position="35"/>
    </location>
</feature>
<dbReference type="Pfam" id="PF01959">
    <property type="entry name" value="DHQS"/>
    <property type="match status" value="2"/>
</dbReference>
<dbReference type="EMBL" id="PGGS01000174">
    <property type="protein sequence ID" value="PNH07549.1"/>
    <property type="molecule type" value="Genomic_DNA"/>
</dbReference>
<dbReference type="GO" id="GO:0003856">
    <property type="term" value="F:3-dehydroquinate synthase activity"/>
    <property type="evidence" value="ECO:0007669"/>
    <property type="project" value="InterPro"/>
</dbReference>
<feature type="compositionally biased region" description="Polar residues" evidence="3">
    <location>
        <begin position="1"/>
        <end position="10"/>
    </location>
</feature>
<proteinExistence type="predicted"/>
<reference evidence="6 7" key="1">
    <citation type="journal article" date="2017" name="Mol. Biol. Evol.">
        <title>The 4-celled Tetrabaena socialis nuclear genome reveals the essential components for genetic control of cell number at the origin of multicellularity in the volvocine lineage.</title>
        <authorList>
            <person name="Featherston J."/>
            <person name="Arakaki Y."/>
            <person name="Hanschen E.R."/>
            <person name="Ferris P.J."/>
            <person name="Michod R.E."/>
            <person name="Olson B.J.S.C."/>
            <person name="Nozaki H."/>
            <person name="Durand P.M."/>
        </authorList>
    </citation>
    <scope>NUCLEOTIDE SEQUENCE [LARGE SCALE GENOMIC DNA]</scope>
    <source>
        <strain evidence="6 7">NIES-571</strain>
    </source>
</reference>
<feature type="domain" description="3-dehydroquinate synthase C-terminal" evidence="5">
    <location>
        <begin position="496"/>
        <end position="531"/>
    </location>
</feature>
<dbReference type="GO" id="GO:0009073">
    <property type="term" value="P:aromatic amino acid family biosynthetic process"/>
    <property type="evidence" value="ECO:0007669"/>
    <property type="project" value="UniProtKB-KW"/>
</dbReference>
<dbReference type="Proteomes" id="UP000236333">
    <property type="component" value="Unassembled WGS sequence"/>
</dbReference>
<feature type="region of interest" description="Disordered" evidence="3">
    <location>
        <begin position="453"/>
        <end position="493"/>
    </location>
</feature>
<evidence type="ECO:0000256" key="1">
    <source>
        <dbReference type="ARBA" id="ARBA00022605"/>
    </source>
</evidence>
<keyword evidence="7" id="KW-1185">Reference proteome</keyword>
<dbReference type="AlphaFoldDB" id="A0A2J8A4V5"/>
<protein>
    <submittedName>
        <fullName evidence="6">3-dehydroquinate synthase</fullName>
    </submittedName>
</protein>
<dbReference type="GO" id="GO:0016491">
    <property type="term" value="F:oxidoreductase activity"/>
    <property type="evidence" value="ECO:0007669"/>
    <property type="project" value="InterPro"/>
</dbReference>
<evidence type="ECO:0000256" key="3">
    <source>
        <dbReference type="SAM" id="MobiDB-lite"/>
    </source>
</evidence>